<evidence type="ECO:0000313" key="10">
    <source>
        <dbReference type="Proteomes" id="UP000011721"/>
    </source>
</evidence>
<dbReference type="Proteomes" id="UP000011721">
    <property type="component" value="Chromosome"/>
</dbReference>
<dbReference type="HOGENOM" id="CLU_139698_6_4_7"/>
<keyword evidence="6 7" id="KW-0411">Iron-sulfur</keyword>
<sequence length="62" mass="6820">MAKPIVDHELCIGCEICAELCPEVFEIRDEKSWVIGSDKCSTCNCEEAVESCPVGAIELEDE</sequence>
<evidence type="ECO:0000259" key="8">
    <source>
        <dbReference type="PROSITE" id="PS51379"/>
    </source>
</evidence>
<dbReference type="OrthoDB" id="9803319at2"/>
<keyword evidence="2 7" id="KW-0813">Transport</keyword>
<keyword evidence="4 7" id="KW-0249">Electron transport</keyword>
<evidence type="ECO:0000256" key="3">
    <source>
        <dbReference type="ARBA" id="ARBA00022723"/>
    </source>
</evidence>
<evidence type="ECO:0000256" key="1">
    <source>
        <dbReference type="ARBA" id="ARBA00003532"/>
    </source>
</evidence>
<dbReference type="Pfam" id="PF13370">
    <property type="entry name" value="Fer4_13"/>
    <property type="match status" value="1"/>
</dbReference>
<dbReference type="STRING" id="1167006.UWK_00767"/>
<keyword evidence="10" id="KW-1185">Reference proteome</keyword>
<gene>
    <name evidence="9" type="ordered locus">UWK_00767</name>
</gene>
<dbReference type="InterPro" id="IPR051269">
    <property type="entry name" value="Fe-S_cluster_ET"/>
</dbReference>
<dbReference type="eggNOG" id="COG1141">
    <property type="taxonomic scope" value="Bacteria"/>
</dbReference>
<name>M1PC68_DESSD</name>
<feature type="domain" description="4Fe-4S ferredoxin-type" evidence="8">
    <location>
        <begin position="2"/>
        <end position="30"/>
    </location>
</feature>
<dbReference type="PRINTS" id="PR00352">
    <property type="entry name" value="3FE4SFRDOXIN"/>
</dbReference>
<comment type="function">
    <text evidence="1 7">Ferredoxins are iron-sulfur proteins that transfer electrons in a wide variety of metabolic reactions.</text>
</comment>
<dbReference type="PANTHER" id="PTHR36923">
    <property type="entry name" value="FERREDOXIN"/>
    <property type="match status" value="1"/>
</dbReference>
<organism evidence="9 10">
    <name type="scientific">Desulfocapsa sulfexigens (strain DSM 10523 / SB164P1)</name>
    <dbReference type="NCBI Taxonomy" id="1167006"/>
    <lineage>
        <taxon>Bacteria</taxon>
        <taxon>Pseudomonadati</taxon>
        <taxon>Thermodesulfobacteriota</taxon>
        <taxon>Desulfobulbia</taxon>
        <taxon>Desulfobulbales</taxon>
        <taxon>Desulfocapsaceae</taxon>
        <taxon>Desulfocapsa</taxon>
    </lineage>
</organism>
<dbReference type="PANTHER" id="PTHR36923:SF3">
    <property type="entry name" value="FERREDOXIN"/>
    <property type="match status" value="1"/>
</dbReference>
<dbReference type="InterPro" id="IPR017896">
    <property type="entry name" value="4Fe4S_Fe-S-bd"/>
</dbReference>
<accession>M1PC68</accession>
<dbReference type="InterPro" id="IPR017900">
    <property type="entry name" value="4Fe4S_Fe_S_CS"/>
</dbReference>
<proteinExistence type="predicted"/>
<keyword evidence="5 7" id="KW-0408">Iron</keyword>
<dbReference type="AlphaFoldDB" id="M1PC68"/>
<dbReference type="SUPFAM" id="SSF54862">
    <property type="entry name" value="4Fe-4S ferredoxins"/>
    <property type="match status" value="1"/>
</dbReference>
<evidence type="ECO:0000256" key="5">
    <source>
        <dbReference type="ARBA" id="ARBA00023004"/>
    </source>
</evidence>
<evidence type="ECO:0000313" key="9">
    <source>
        <dbReference type="EMBL" id="AGF77345.1"/>
    </source>
</evidence>
<dbReference type="InterPro" id="IPR001080">
    <property type="entry name" value="3Fe4S_ferredoxin"/>
</dbReference>
<dbReference type="GO" id="GO:0005506">
    <property type="term" value="F:iron ion binding"/>
    <property type="evidence" value="ECO:0007669"/>
    <property type="project" value="UniProtKB-UniRule"/>
</dbReference>
<reference evidence="10" key="1">
    <citation type="journal article" date="2013" name="Stand. Genomic Sci.">
        <title>Complete genome sequence of Desulfocapsa sulfexigens, a marine deltaproteobacterium specialized in disproportionating inorganic sulfur compounds.</title>
        <authorList>
            <person name="Finster K.W."/>
            <person name="Kjeldsen K.U."/>
            <person name="Kube M."/>
            <person name="Reinhardt R."/>
            <person name="Mussmann M."/>
            <person name="Amann R."/>
            <person name="Schreiber L."/>
        </authorList>
    </citation>
    <scope>NUCLEOTIDE SEQUENCE [LARGE SCALE GENOMIC DNA]</scope>
    <source>
        <strain evidence="10">DSM 10523 / SB164P1</strain>
    </source>
</reference>
<dbReference type="PROSITE" id="PS00198">
    <property type="entry name" value="4FE4S_FER_1"/>
    <property type="match status" value="1"/>
</dbReference>
<dbReference type="GO" id="GO:0051536">
    <property type="term" value="F:iron-sulfur cluster binding"/>
    <property type="evidence" value="ECO:0007669"/>
    <property type="project" value="UniProtKB-KW"/>
</dbReference>
<keyword evidence="3 7" id="KW-0479">Metal-binding</keyword>
<dbReference type="RefSeq" id="WP_015403041.1">
    <property type="nucleotide sequence ID" value="NC_020304.1"/>
</dbReference>
<dbReference type="Gene3D" id="3.30.70.20">
    <property type="match status" value="1"/>
</dbReference>
<evidence type="ECO:0000256" key="7">
    <source>
        <dbReference type="RuleBase" id="RU368020"/>
    </source>
</evidence>
<evidence type="ECO:0000256" key="6">
    <source>
        <dbReference type="ARBA" id="ARBA00023014"/>
    </source>
</evidence>
<dbReference type="EMBL" id="CP003985">
    <property type="protein sequence ID" value="AGF77345.1"/>
    <property type="molecule type" value="Genomic_DNA"/>
</dbReference>
<evidence type="ECO:0000256" key="2">
    <source>
        <dbReference type="ARBA" id="ARBA00022448"/>
    </source>
</evidence>
<dbReference type="GO" id="GO:0009055">
    <property type="term" value="F:electron transfer activity"/>
    <property type="evidence" value="ECO:0007669"/>
    <property type="project" value="UniProtKB-UniRule"/>
</dbReference>
<dbReference type="KEGG" id="dsf:UWK_00767"/>
<feature type="domain" description="4Fe-4S ferredoxin-type" evidence="8">
    <location>
        <begin position="31"/>
        <end position="62"/>
    </location>
</feature>
<evidence type="ECO:0000256" key="4">
    <source>
        <dbReference type="ARBA" id="ARBA00022982"/>
    </source>
</evidence>
<dbReference type="PROSITE" id="PS51379">
    <property type="entry name" value="4FE4S_FER_2"/>
    <property type="match status" value="2"/>
</dbReference>
<protein>
    <recommendedName>
        <fullName evidence="7">Ferredoxin</fullName>
    </recommendedName>
</protein>